<organism evidence="2 3">
    <name type="scientific">Triparma laevis f. longispina</name>
    <dbReference type="NCBI Taxonomy" id="1714387"/>
    <lineage>
        <taxon>Eukaryota</taxon>
        <taxon>Sar</taxon>
        <taxon>Stramenopiles</taxon>
        <taxon>Ochrophyta</taxon>
        <taxon>Bolidophyceae</taxon>
        <taxon>Parmales</taxon>
        <taxon>Triparmaceae</taxon>
        <taxon>Triparma</taxon>
    </lineage>
</organism>
<feature type="compositionally biased region" description="Basic and acidic residues" evidence="1">
    <location>
        <begin position="338"/>
        <end position="359"/>
    </location>
</feature>
<feature type="compositionally biased region" description="Gly residues" evidence="1">
    <location>
        <begin position="525"/>
        <end position="544"/>
    </location>
</feature>
<feature type="compositionally biased region" description="Basic and acidic residues" evidence="1">
    <location>
        <begin position="303"/>
        <end position="312"/>
    </location>
</feature>
<feature type="region of interest" description="Disordered" evidence="1">
    <location>
        <begin position="514"/>
        <end position="549"/>
    </location>
</feature>
<reference evidence="3" key="1">
    <citation type="journal article" date="2023" name="Commun. Biol.">
        <title>Genome analysis of Parmales, the sister group of diatoms, reveals the evolutionary specialization of diatoms from phago-mixotrophs to photoautotrophs.</title>
        <authorList>
            <person name="Ban H."/>
            <person name="Sato S."/>
            <person name="Yoshikawa S."/>
            <person name="Yamada K."/>
            <person name="Nakamura Y."/>
            <person name="Ichinomiya M."/>
            <person name="Sato N."/>
            <person name="Blanc-Mathieu R."/>
            <person name="Endo H."/>
            <person name="Kuwata A."/>
            <person name="Ogata H."/>
        </authorList>
    </citation>
    <scope>NUCLEOTIDE SEQUENCE [LARGE SCALE GENOMIC DNA]</scope>
    <source>
        <strain evidence="3">NIES 3700</strain>
    </source>
</reference>
<evidence type="ECO:0000313" key="2">
    <source>
        <dbReference type="EMBL" id="GMI15629.1"/>
    </source>
</evidence>
<feature type="region of interest" description="Disordered" evidence="1">
    <location>
        <begin position="295"/>
        <end position="404"/>
    </location>
</feature>
<keyword evidence="3" id="KW-1185">Reference proteome</keyword>
<proteinExistence type="predicted"/>
<accession>A0A9W7FP44</accession>
<gene>
    <name evidence="2" type="ORF">TrLO_g15179</name>
</gene>
<dbReference type="OrthoDB" id="49667at2759"/>
<comment type="caution">
    <text evidence="2">The sequence shown here is derived from an EMBL/GenBank/DDBJ whole genome shotgun (WGS) entry which is preliminary data.</text>
</comment>
<evidence type="ECO:0000256" key="1">
    <source>
        <dbReference type="SAM" id="MobiDB-lite"/>
    </source>
</evidence>
<dbReference type="EMBL" id="BRXW01000235">
    <property type="protein sequence ID" value="GMI15629.1"/>
    <property type="molecule type" value="Genomic_DNA"/>
</dbReference>
<dbReference type="Proteomes" id="UP001165122">
    <property type="component" value="Unassembled WGS sequence"/>
</dbReference>
<protein>
    <submittedName>
        <fullName evidence="2">Uncharacterized protein</fullName>
    </submittedName>
</protein>
<evidence type="ECO:0000313" key="3">
    <source>
        <dbReference type="Proteomes" id="UP001165122"/>
    </source>
</evidence>
<sequence>MPKIQLDPVTAARMRSSKEWSEVNESGKGSEYVVLNNASTNPAPLAPVVTSKQPNGKEVVVALPQSFPPPSTSAPAPSSRPCVLVNLTSLFGFAPSVIKNSVYTNQLETFRSQVTQTLEEDWEFGIEELFELEVARHCEQNLADATINSMTSECHILLPYPPVIGGSISVDEIWSELCQPSSFNTVNRLGFMVRGGNKGLLWKREILRAVETIAEKEWENTAKRRQLLALKKWRQEERPEKLEKLYEVRNVFEKRRDAAKSKLNKVREKRIANHTEDLQGLDLAEEDFAFKKYQVGEDEDEVEGKPMSRADSDGDNSSASGSDSGGESADYECDDEDGKGKRNEERMRRRAEASKLREEKRRKKKQMQLEMKMQEIRVNAERGKVEEMKKKREEAEEKSKTEEEKLCEVLVKQLEDRLGKIDEILENLQEEEWEEEEDEGGLIDEILRKGEVEGDGEVIVGGGGVKVEQMTILDKLVASILGAQPLQPGTSKEAHWEKVRALHEEVKTEWKAEFGRLPPDNWNGEGEGGGEGGGGGVDLRGDGWGGDDDDVVVEVEVEKEIAGGGSVEGSGLDCWEDGEVEVEEEKEEEELILSTPNVAKVGGKGLRPGGRIG</sequence>
<feature type="compositionally biased region" description="Basic and acidic residues" evidence="1">
    <location>
        <begin position="372"/>
        <end position="404"/>
    </location>
</feature>
<name>A0A9W7FP44_9STRA</name>
<dbReference type="AlphaFoldDB" id="A0A9W7FP44"/>
<feature type="compositionally biased region" description="Low complexity" evidence="1">
    <location>
        <begin position="315"/>
        <end position="328"/>
    </location>
</feature>